<protein>
    <submittedName>
        <fullName evidence="3">Uncharacterized protein</fullName>
    </submittedName>
</protein>
<sequence length="107" mass="12012">MKWNKGTKEGRVLAVGQGEGTTLTQLYYAYGIFVDMLGTFYAADSLNHRLLHWTQGHKEQGNLIVGGNGRGTGANQFNCLRDLSFDLHGNLYVVDENNHRVQQFPIK</sequence>
<comment type="caution">
    <text evidence="3">The sequence shown here is derived from an EMBL/GenBank/DDBJ whole genome shotgun (WGS) entry which is preliminary data.</text>
</comment>
<evidence type="ECO:0000256" key="2">
    <source>
        <dbReference type="PROSITE-ProRule" id="PRU00504"/>
    </source>
</evidence>
<proteinExistence type="predicted"/>
<name>A0A818H4J2_9BILA</name>
<dbReference type="InterPro" id="IPR001258">
    <property type="entry name" value="NHL_repeat"/>
</dbReference>
<evidence type="ECO:0000256" key="1">
    <source>
        <dbReference type="ARBA" id="ARBA00022737"/>
    </source>
</evidence>
<evidence type="ECO:0000313" key="4">
    <source>
        <dbReference type="Proteomes" id="UP000663865"/>
    </source>
</evidence>
<organism evidence="3 4">
    <name type="scientific">Rotaria socialis</name>
    <dbReference type="NCBI Taxonomy" id="392032"/>
    <lineage>
        <taxon>Eukaryota</taxon>
        <taxon>Metazoa</taxon>
        <taxon>Spiralia</taxon>
        <taxon>Gnathifera</taxon>
        <taxon>Rotifera</taxon>
        <taxon>Eurotatoria</taxon>
        <taxon>Bdelloidea</taxon>
        <taxon>Philodinida</taxon>
        <taxon>Philodinidae</taxon>
        <taxon>Rotaria</taxon>
    </lineage>
</organism>
<evidence type="ECO:0000313" key="3">
    <source>
        <dbReference type="EMBL" id="CAF3499105.1"/>
    </source>
</evidence>
<dbReference type="PROSITE" id="PS51125">
    <property type="entry name" value="NHL"/>
    <property type="match status" value="1"/>
</dbReference>
<keyword evidence="1" id="KW-0677">Repeat</keyword>
<feature type="repeat" description="NHL" evidence="2">
    <location>
        <begin position="70"/>
        <end position="107"/>
    </location>
</feature>
<reference evidence="3" key="1">
    <citation type="submission" date="2021-02" db="EMBL/GenBank/DDBJ databases">
        <authorList>
            <person name="Nowell W R."/>
        </authorList>
    </citation>
    <scope>NUCLEOTIDE SEQUENCE</scope>
</reference>
<dbReference type="Pfam" id="PF01436">
    <property type="entry name" value="NHL"/>
    <property type="match status" value="1"/>
</dbReference>
<dbReference type="InterPro" id="IPR011042">
    <property type="entry name" value="6-blade_b-propeller_TolB-like"/>
</dbReference>
<dbReference type="SUPFAM" id="SSF101898">
    <property type="entry name" value="NHL repeat"/>
    <property type="match status" value="1"/>
</dbReference>
<dbReference type="EMBL" id="CAJNYV010002751">
    <property type="protein sequence ID" value="CAF3499105.1"/>
    <property type="molecule type" value="Genomic_DNA"/>
</dbReference>
<dbReference type="Proteomes" id="UP000663865">
    <property type="component" value="Unassembled WGS sequence"/>
</dbReference>
<dbReference type="AlphaFoldDB" id="A0A818H4J2"/>
<gene>
    <name evidence="3" type="ORF">KIK155_LOCUS15665</name>
</gene>
<dbReference type="Gene3D" id="2.120.10.30">
    <property type="entry name" value="TolB, C-terminal domain"/>
    <property type="match status" value="1"/>
</dbReference>
<accession>A0A818H4J2</accession>